<name>A0A9P7DDM2_9AGAM</name>
<dbReference type="AlphaFoldDB" id="A0A9P7DDM2"/>
<accession>A0A9P7DDM2</accession>
<dbReference type="EMBL" id="JABBWE010000067">
    <property type="protein sequence ID" value="KAG1788568.1"/>
    <property type="molecule type" value="Genomic_DNA"/>
</dbReference>
<dbReference type="Proteomes" id="UP000719766">
    <property type="component" value="Unassembled WGS sequence"/>
</dbReference>
<gene>
    <name evidence="2" type="ORF">HD556DRAFT_1311979</name>
</gene>
<dbReference type="Pfam" id="PF20414">
    <property type="entry name" value="DUF6698"/>
    <property type="match status" value="1"/>
</dbReference>
<sequence>MSQPNSEDSTMLIEDQQNGSNIHEPSLGQAQPAFVQARQRRKIAELEGKLEALESGRTGKERSGHHWKTNYYLAQGRGFRRVVALFDSIEDLVSENDRRYDDIDDEDATFDQERLLTGYNILTRTLPWLLKTTSGMEHDDYTRMLKTGADSARGDDTAKLKALVADWVNREFKPNPPLDSDNKHCRGFISDVCGGLLCPAELDWYNPA</sequence>
<evidence type="ECO:0000313" key="3">
    <source>
        <dbReference type="Proteomes" id="UP000719766"/>
    </source>
</evidence>
<comment type="caution">
    <text evidence="2">The sequence shown here is derived from an EMBL/GenBank/DDBJ whole genome shotgun (WGS) entry which is preliminary data.</text>
</comment>
<keyword evidence="3" id="KW-1185">Reference proteome</keyword>
<evidence type="ECO:0000313" key="2">
    <source>
        <dbReference type="EMBL" id="KAG1788568.1"/>
    </source>
</evidence>
<organism evidence="2 3">
    <name type="scientific">Suillus plorans</name>
    <dbReference type="NCBI Taxonomy" id="116603"/>
    <lineage>
        <taxon>Eukaryota</taxon>
        <taxon>Fungi</taxon>
        <taxon>Dikarya</taxon>
        <taxon>Basidiomycota</taxon>
        <taxon>Agaricomycotina</taxon>
        <taxon>Agaricomycetes</taxon>
        <taxon>Agaricomycetidae</taxon>
        <taxon>Boletales</taxon>
        <taxon>Suillineae</taxon>
        <taxon>Suillaceae</taxon>
        <taxon>Suillus</taxon>
    </lineage>
</organism>
<reference evidence="2" key="1">
    <citation type="journal article" date="2020" name="New Phytol.">
        <title>Comparative genomics reveals dynamic genome evolution in host specialist ectomycorrhizal fungi.</title>
        <authorList>
            <person name="Lofgren L.A."/>
            <person name="Nguyen N.H."/>
            <person name="Vilgalys R."/>
            <person name="Ruytinx J."/>
            <person name="Liao H.L."/>
            <person name="Branco S."/>
            <person name="Kuo A."/>
            <person name="LaButti K."/>
            <person name="Lipzen A."/>
            <person name="Andreopoulos W."/>
            <person name="Pangilinan J."/>
            <person name="Riley R."/>
            <person name="Hundley H."/>
            <person name="Na H."/>
            <person name="Barry K."/>
            <person name="Grigoriev I.V."/>
            <person name="Stajich J.E."/>
            <person name="Kennedy P.G."/>
        </authorList>
    </citation>
    <scope>NUCLEOTIDE SEQUENCE</scope>
    <source>
        <strain evidence="2">S12</strain>
    </source>
</reference>
<dbReference type="OrthoDB" id="2692780at2759"/>
<dbReference type="InterPro" id="IPR046521">
    <property type="entry name" value="DUF6698"/>
</dbReference>
<dbReference type="GeneID" id="64594364"/>
<feature type="region of interest" description="Disordered" evidence="1">
    <location>
        <begin position="1"/>
        <end position="39"/>
    </location>
</feature>
<evidence type="ECO:0000256" key="1">
    <source>
        <dbReference type="SAM" id="MobiDB-lite"/>
    </source>
</evidence>
<feature type="compositionally biased region" description="Polar residues" evidence="1">
    <location>
        <begin position="1"/>
        <end position="23"/>
    </location>
</feature>
<dbReference type="RefSeq" id="XP_041155766.1">
    <property type="nucleotide sequence ID" value="XM_041300600.1"/>
</dbReference>
<proteinExistence type="predicted"/>
<protein>
    <submittedName>
        <fullName evidence="2">Uncharacterized protein</fullName>
    </submittedName>
</protein>